<keyword evidence="3" id="KW-0804">Transcription</keyword>
<dbReference type="CDD" id="cd00090">
    <property type="entry name" value="HTH_ARSR"/>
    <property type="match status" value="1"/>
</dbReference>
<evidence type="ECO:0000313" key="6">
    <source>
        <dbReference type="Proteomes" id="UP000247811"/>
    </source>
</evidence>
<dbReference type="SUPFAM" id="SSF46785">
    <property type="entry name" value="Winged helix' DNA-binding domain"/>
    <property type="match status" value="1"/>
</dbReference>
<keyword evidence="6" id="KW-1185">Reference proteome</keyword>
<comment type="caution">
    <text evidence="5">The sequence shown here is derived from an EMBL/GenBank/DDBJ whole genome shotgun (WGS) entry which is preliminary data.</text>
</comment>
<dbReference type="EMBL" id="QJJS01000002">
    <property type="protein sequence ID" value="PXW98740.1"/>
    <property type="molecule type" value="Genomic_DNA"/>
</dbReference>
<dbReference type="Proteomes" id="UP000247811">
    <property type="component" value="Unassembled WGS sequence"/>
</dbReference>
<dbReference type="InterPro" id="IPR011991">
    <property type="entry name" value="ArsR-like_HTH"/>
</dbReference>
<evidence type="ECO:0000256" key="3">
    <source>
        <dbReference type="ARBA" id="ARBA00023163"/>
    </source>
</evidence>
<dbReference type="OrthoDB" id="5297460at2"/>
<dbReference type="InterPro" id="IPR001845">
    <property type="entry name" value="HTH_ArsR_DNA-bd_dom"/>
</dbReference>
<dbReference type="Gene3D" id="1.10.10.10">
    <property type="entry name" value="Winged helix-like DNA-binding domain superfamily/Winged helix DNA-binding domain"/>
    <property type="match status" value="1"/>
</dbReference>
<reference evidence="5 6" key="1">
    <citation type="submission" date="2018-05" db="EMBL/GenBank/DDBJ databases">
        <title>Genomic Encyclopedia of Type Strains, Phase IV (KMG-IV): sequencing the most valuable type-strain genomes for metagenomic binning, comparative biology and taxonomic classification.</title>
        <authorList>
            <person name="Goeker M."/>
        </authorList>
    </citation>
    <scope>NUCLEOTIDE SEQUENCE [LARGE SCALE GENOMIC DNA]</scope>
    <source>
        <strain evidence="5 6">DSM 566</strain>
    </source>
</reference>
<dbReference type="PANTHER" id="PTHR43132:SF2">
    <property type="entry name" value="ARSENICAL RESISTANCE OPERON REPRESSOR ARSR-RELATED"/>
    <property type="match status" value="1"/>
</dbReference>
<dbReference type="GO" id="GO:0003677">
    <property type="term" value="F:DNA binding"/>
    <property type="evidence" value="ECO:0007669"/>
    <property type="project" value="UniProtKB-KW"/>
</dbReference>
<feature type="domain" description="HTH arsR-type" evidence="4">
    <location>
        <begin position="1"/>
        <end position="95"/>
    </location>
</feature>
<dbReference type="PROSITE" id="PS50987">
    <property type="entry name" value="HTH_ARSR_2"/>
    <property type="match status" value="1"/>
</dbReference>
<dbReference type="RefSeq" id="WP_110399367.1">
    <property type="nucleotide sequence ID" value="NZ_QJJS01000002.1"/>
</dbReference>
<gene>
    <name evidence="5" type="ORF">C7444_102222</name>
</gene>
<evidence type="ECO:0000259" key="4">
    <source>
        <dbReference type="PROSITE" id="PS50987"/>
    </source>
</evidence>
<keyword evidence="1" id="KW-0805">Transcription regulation</keyword>
<dbReference type="InterPro" id="IPR036390">
    <property type="entry name" value="WH_DNA-bd_sf"/>
</dbReference>
<name>A0A318H4V1_9BURK</name>
<accession>A0A318H4V1</accession>
<dbReference type="Pfam" id="PF12840">
    <property type="entry name" value="HTH_20"/>
    <property type="match status" value="1"/>
</dbReference>
<organism evidence="5 6">
    <name type="scientific">Sphaerotilus hippei</name>
    <dbReference type="NCBI Taxonomy" id="744406"/>
    <lineage>
        <taxon>Bacteria</taxon>
        <taxon>Pseudomonadati</taxon>
        <taxon>Pseudomonadota</taxon>
        <taxon>Betaproteobacteria</taxon>
        <taxon>Burkholderiales</taxon>
        <taxon>Sphaerotilaceae</taxon>
        <taxon>Sphaerotilus</taxon>
    </lineage>
</organism>
<dbReference type="InterPro" id="IPR036388">
    <property type="entry name" value="WH-like_DNA-bd_sf"/>
</dbReference>
<evidence type="ECO:0000256" key="1">
    <source>
        <dbReference type="ARBA" id="ARBA00023015"/>
    </source>
</evidence>
<sequence>MEEKDAVSALAALAQGMRLRIFRALVGAGPQGMTPGALSATLDVPASTLSFHLKELTHADLVTQERDGRHLIYRPAIGHMNALLAYLTAHCCQGSACEGASATRCDAC</sequence>
<dbReference type="PRINTS" id="PR00778">
    <property type="entry name" value="HTHARSR"/>
</dbReference>
<proteinExistence type="predicted"/>
<dbReference type="PANTHER" id="PTHR43132">
    <property type="entry name" value="ARSENICAL RESISTANCE OPERON REPRESSOR ARSR-RELATED"/>
    <property type="match status" value="1"/>
</dbReference>
<keyword evidence="2" id="KW-0238">DNA-binding</keyword>
<dbReference type="NCBIfam" id="NF033788">
    <property type="entry name" value="HTH_metalloreg"/>
    <property type="match status" value="1"/>
</dbReference>
<protein>
    <submittedName>
        <fullName evidence="5">ArsR family transcriptional regulator</fullName>
    </submittedName>
</protein>
<evidence type="ECO:0000256" key="2">
    <source>
        <dbReference type="ARBA" id="ARBA00023125"/>
    </source>
</evidence>
<dbReference type="GO" id="GO:0003700">
    <property type="term" value="F:DNA-binding transcription factor activity"/>
    <property type="evidence" value="ECO:0007669"/>
    <property type="project" value="InterPro"/>
</dbReference>
<evidence type="ECO:0000313" key="5">
    <source>
        <dbReference type="EMBL" id="PXW98740.1"/>
    </source>
</evidence>
<dbReference type="AlphaFoldDB" id="A0A318H4V1"/>
<dbReference type="InterPro" id="IPR051011">
    <property type="entry name" value="Metal_resp_trans_reg"/>
</dbReference>
<dbReference type="SMART" id="SM00418">
    <property type="entry name" value="HTH_ARSR"/>
    <property type="match status" value="1"/>
</dbReference>